<dbReference type="PANTHER" id="PTHR42928:SF5">
    <property type="entry name" value="BLR1237 PROTEIN"/>
    <property type="match status" value="1"/>
</dbReference>
<keyword evidence="2" id="KW-0732">Signal</keyword>
<dbReference type="InterPro" id="IPR042100">
    <property type="entry name" value="Bug_dom1"/>
</dbReference>
<dbReference type="InterPro" id="IPR005064">
    <property type="entry name" value="BUG"/>
</dbReference>
<reference evidence="3 4" key="1">
    <citation type="submission" date="2019-03" db="EMBL/GenBank/DDBJ databases">
        <title>Genomic Encyclopedia of Type Strains, Phase IV (KMG-IV): sequencing the most valuable type-strain genomes for metagenomic binning, comparative biology and taxonomic classification.</title>
        <authorList>
            <person name="Goeker M."/>
        </authorList>
    </citation>
    <scope>NUCLEOTIDE SEQUENCE [LARGE SCALE GENOMIC DNA]</scope>
    <source>
        <strain evidence="3 4">DSM 100048</strain>
    </source>
</reference>
<evidence type="ECO:0000256" key="2">
    <source>
        <dbReference type="SAM" id="SignalP"/>
    </source>
</evidence>
<dbReference type="Pfam" id="PF03401">
    <property type="entry name" value="TctC"/>
    <property type="match status" value="1"/>
</dbReference>
<dbReference type="Gene3D" id="3.40.190.150">
    <property type="entry name" value="Bordetella uptake gene, domain 1"/>
    <property type="match status" value="1"/>
</dbReference>
<dbReference type="CDD" id="cd13578">
    <property type="entry name" value="PBP2_Bug27"/>
    <property type="match status" value="1"/>
</dbReference>
<gene>
    <name evidence="3" type="ORF">EV686_11065</name>
</gene>
<feature type="chain" id="PRO_5020471476" evidence="2">
    <location>
        <begin position="24"/>
        <end position="326"/>
    </location>
</feature>
<comment type="caution">
    <text evidence="3">The sequence shown here is derived from an EMBL/GenBank/DDBJ whole genome shotgun (WGS) entry which is preliminary data.</text>
</comment>
<dbReference type="OrthoDB" id="8678477at2"/>
<protein>
    <submittedName>
        <fullName evidence="3">Tripartite-type tricarboxylate transporter receptor subunit TctC</fullName>
    </submittedName>
</protein>
<dbReference type="SUPFAM" id="SSF53850">
    <property type="entry name" value="Periplasmic binding protein-like II"/>
    <property type="match status" value="1"/>
</dbReference>
<evidence type="ECO:0000313" key="4">
    <source>
        <dbReference type="Proteomes" id="UP000294692"/>
    </source>
</evidence>
<organism evidence="3 4">
    <name type="scientific">Paracandidimonas soli</name>
    <dbReference type="NCBI Taxonomy" id="1917182"/>
    <lineage>
        <taxon>Bacteria</taxon>
        <taxon>Pseudomonadati</taxon>
        <taxon>Pseudomonadota</taxon>
        <taxon>Betaproteobacteria</taxon>
        <taxon>Burkholderiales</taxon>
        <taxon>Alcaligenaceae</taxon>
        <taxon>Paracandidimonas</taxon>
    </lineage>
</organism>
<feature type="signal peptide" evidence="2">
    <location>
        <begin position="1"/>
        <end position="23"/>
    </location>
</feature>
<dbReference type="AlphaFoldDB" id="A0A4R3UTW1"/>
<dbReference type="Gene3D" id="3.40.190.10">
    <property type="entry name" value="Periplasmic binding protein-like II"/>
    <property type="match status" value="1"/>
</dbReference>
<dbReference type="PANTHER" id="PTHR42928">
    <property type="entry name" value="TRICARBOXYLATE-BINDING PROTEIN"/>
    <property type="match status" value="1"/>
</dbReference>
<evidence type="ECO:0000313" key="3">
    <source>
        <dbReference type="EMBL" id="TCU93898.1"/>
    </source>
</evidence>
<sequence length="326" mass="34428">MFRLTRTIAFIAALSAPITPALAGNGPDNYPDRPVTIIVPFAPGGGSDNIARYIASRLHERTNGTIIVENRAGAGTNIGNGLAAQANPDGYTLLFAQVTLAINPHIYKDLRYDVQKDFTPVAHLASSPTVLLTSQHTGVKTVAELVDYAKKNPGMVNYGSGGSGTSVHLAGHLFNSIAKLDMTHVPYKGSGPAMMDLIGGQIQAIFDTAPSAVPQVKGGKVVPLAVTGKARLEALPDVPTFTEAGYAEFDAPAWYGLMAPSGTPAAIVAYLNEQVNLVLEEPETRERFTQLGSVTVPGTPEDFGKFISRESERWAAVVKSADISAN</sequence>
<dbReference type="PIRSF" id="PIRSF017082">
    <property type="entry name" value="YflP"/>
    <property type="match status" value="1"/>
</dbReference>
<accession>A0A4R3UTW1</accession>
<proteinExistence type="inferred from homology"/>
<name>A0A4R3UTW1_9BURK</name>
<keyword evidence="4" id="KW-1185">Reference proteome</keyword>
<keyword evidence="3" id="KW-0675">Receptor</keyword>
<dbReference type="EMBL" id="SMBX01000010">
    <property type="protein sequence ID" value="TCU93898.1"/>
    <property type="molecule type" value="Genomic_DNA"/>
</dbReference>
<comment type="similarity">
    <text evidence="1">Belongs to the UPF0065 (bug) family.</text>
</comment>
<dbReference type="RefSeq" id="WP_132477939.1">
    <property type="nucleotide sequence ID" value="NZ_JBEBWM010000197.1"/>
</dbReference>
<dbReference type="Proteomes" id="UP000294692">
    <property type="component" value="Unassembled WGS sequence"/>
</dbReference>
<evidence type="ECO:0000256" key="1">
    <source>
        <dbReference type="ARBA" id="ARBA00006987"/>
    </source>
</evidence>